<organism evidence="2 3">
    <name type="scientific">Marinifilum caeruleilacunae</name>
    <dbReference type="NCBI Taxonomy" id="2499076"/>
    <lineage>
        <taxon>Bacteria</taxon>
        <taxon>Pseudomonadati</taxon>
        <taxon>Bacteroidota</taxon>
        <taxon>Bacteroidia</taxon>
        <taxon>Marinilabiliales</taxon>
        <taxon>Marinifilaceae</taxon>
    </lineage>
</organism>
<dbReference type="Gene3D" id="2.60.40.10">
    <property type="entry name" value="Immunoglobulins"/>
    <property type="match status" value="2"/>
</dbReference>
<dbReference type="InterPro" id="IPR014756">
    <property type="entry name" value="Ig_E-set"/>
</dbReference>
<evidence type="ECO:0000313" key="3">
    <source>
        <dbReference type="Proteomes" id="UP000732105"/>
    </source>
</evidence>
<dbReference type="PANTHER" id="PTHR46375:SF3">
    <property type="entry name" value="KELCH REPEAT AND BTB DOMAIN-CONTAINING PROTEIN 13"/>
    <property type="match status" value="1"/>
</dbReference>
<dbReference type="Gene3D" id="2.120.10.80">
    <property type="entry name" value="Kelch-type beta propeller"/>
    <property type="match status" value="1"/>
</dbReference>
<dbReference type="InterPro" id="IPR002909">
    <property type="entry name" value="IPT_dom"/>
</dbReference>
<dbReference type="InterPro" id="IPR015915">
    <property type="entry name" value="Kelch-typ_b-propeller"/>
</dbReference>
<dbReference type="InterPro" id="IPR011043">
    <property type="entry name" value="Gal_Oxase/kelch_b-propeller"/>
</dbReference>
<protein>
    <recommendedName>
        <fullName evidence="1">IPT/TIG domain-containing protein</fullName>
    </recommendedName>
</protein>
<gene>
    <name evidence="2" type="ORF">ELS83_12050</name>
</gene>
<accession>A0ABX1WWP7</accession>
<dbReference type="RefSeq" id="WP_171595827.1">
    <property type="nucleotide sequence ID" value="NZ_RZNH01000019.1"/>
</dbReference>
<dbReference type="PROSITE" id="PS51257">
    <property type="entry name" value="PROKAR_LIPOPROTEIN"/>
    <property type="match status" value="1"/>
</dbReference>
<proteinExistence type="predicted"/>
<keyword evidence="3" id="KW-1185">Reference proteome</keyword>
<name>A0ABX1WWP7_9BACT</name>
<dbReference type="EMBL" id="RZNH01000019">
    <property type="protein sequence ID" value="NOU60555.1"/>
    <property type="molecule type" value="Genomic_DNA"/>
</dbReference>
<dbReference type="Pfam" id="PF01833">
    <property type="entry name" value="TIG"/>
    <property type="match status" value="2"/>
</dbReference>
<evidence type="ECO:0000313" key="2">
    <source>
        <dbReference type="EMBL" id="NOU60555.1"/>
    </source>
</evidence>
<comment type="caution">
    <text evidence="2">The sequence shown here is derived from an EMBL/GenBank/DDBJ whole genome shotgun (WGS) entry which is preliminary data.</text>
</comment>
<evidence type="ECO:0000259" key="1">
    <source>
        <dbReference type="Pfam" id="PF01833"/>
    </source>
</evidence>
<dbReference type="InterPro" id="IPR013783">
    <property type="entry name" value="Ig-like_fold"/>
</dbReference>
<dbReference type="PANTHER" id="PTHR46375">
    <property type="entry name" value="KELCH REPEAT AND BTB DOMAIN-CONTAINING PROTEIN 13-RELATED"/>
    <property type="match status" value="1"/>
</dbReference>
<sequence>MKKYILCTLSFLIVIISCNKEDETDRSYARINTLGVKNISTTGVTLNAEIYNAENITIEDHGFVYNLKSIQIPDTISENQHYENRYEKESLGSKAGNGLFETTLTRNLISGEVYTSKAYVISDGKTVYGEPVEFKSLGGMGPVIYKIVPDTAYFGDTINIIGQNFSMQKNFNEVAFHTTESEILYSSDTLIKTILPEHIWMPEIPISVTVAKNTISSPFNLIITPPKIDSVSNTTILSGMNIKLYGSHLNDIYNLRIDNQSPGYYGYDHISDSLITLKVPGRISEGNVPFSYSYLGKAVNIPDYFYSTIPAIHSVAPLNVWIDTLIKVKGPNIRYLNSLLSDFGTPEIVSDSMVQVKIEKIPISNKIYGFYNYNKIYAEDSIDWMPPVIDKITPTVAYNNEKITIHGERFFPEMKVKIANYNLYTNFIDENTVEFNVPKINSGTYQMELHYGIWKFGIQENISFEIPPINITGVNPSSAKRGDIIEISLDNMNSNESYSVHVDQNETKLIEVGDSYIKVQIGHDSLLSDYPSVKVYNGGRTDQNNSSFQAIEPWQFVLEESKFRPNYAAIAYPNNTPVILTREYDNYDHVLLQFDDFTNKWDKIATHNMSGNFPKVLSKNDMMYFISYHGNNESGNSIQIESYSMDRNEWNQEGQVQYNGEMYQFFAFMKEDKIYVGDKFFMTFFDLNDKTWTDITTMPTDEIATEGVSSFVINDRCYVQIHNNNKSNDDSTSEFWEYHTNSDIWTYIPGCPFINYGGTTYCTDEQNAYYFVRVDNNLREMWTYNSMNNTWTKQHPPAGHTSYGLSFYSNGNLYFGRSKQYGVGLYLSKIHLNDIIQLDDTN</sequence>
<dbReference type="Proteomes" id="UP000732105">
    <property type="component" value="Unassembled WGS sequence"/>
</dbReference>
<feature type="domain" description="IPT/TIG" evidence="1">
    <location>
        <begin position="387"/>
        <end position="461"/>
    </location>
</feature>
<dbReference type="SUPFAM" id="SSF50965">
    <property type="entry name" value="Galactose oxidase, central domain"/>
    <property type="match status" value="1"/>
</dbReference>
<dbReference type="SUPFAM" id="SSF81296">
    <property type="entry name" value="E set domains"/>
    <property type="match status" value="2"/>
</dbReference>
<reference evidence="2 3" key="1">
    <citation type="submission" date="2018-12" db="EMBL/GenBank/DDBJ databases">
        <title>Marinifilum JC070 sp. nov., a marine bacterium isolated from Yongle Blue Hole in the South China Sea.</title>
        <authorList>
            <person name="Fu T."/>
        </authorList>
    </citation>
    <scope>NUCLEOTIDE SEQUENCE [LARGE SCALE GENOMIC DNA]</scope>
    <source>
        <strain evidence="2 3">JC070</strain>
    </source>
</reference>
<feature type="domain" description="IPT/TIG" evidence="1">
    <location>
        <begin position="142"/>
        <end position="218"/>
    </location>
</feature>
<dbReference type="InterPro" id="IPR052392">
    <property type="entry name" value="Kelch-BTB_domain-containing"/>
</dbReference>